<dbReference type="EMBL" id="FBWH01000048">
    <property type="protein sequence ID" value="CUX63071.1"/>
    <property type="molecule type" value="Genomic_DNA"/>
</dbReference>
<feature type="transmembrane region" description="Helical" evidence="1">
    <location>
        <begin position="137"/>
        <end position="157"/>
    </location>
</feature>
<keyword evidence="1" id="KW-1133">Transmembrane helix</keyword>
<sequence>MRRLKTSVAAWSAVIAVTLFWFANMFVSADYMTEISSSLVLGVAFAVLVRWFRDAAQAMRYGRAGADFLIVAVFSIVGIIFFQRVWVMLLRYHERPDWMVNSPISAFVAWMMAWSCTLALVAPDIDNGHIPPRSRILIGFALFVAGMVSGGSIMLALKP</sequence>
<proteinExistence type="predicted"/>
<evidence type="ECO:0000256" key="1">
    <source>
        <dbReference type="SAM" id="Phobius"/>
    </source>
</evidence>
<feature type="transmembrane region" description="Helical" evidence="1">
    <location>
        <begin position="107"/>
        <end position="125"/>
    </location>
</feature>
<organism evidence="2 3">
    <name type="scientific">Agrobacterium genomosp. 13 str. CFBP 6927</name>
    <dbReference type="NCBI Taxonomy" id="1183428"/>
    <lineage>
        <taxon>Bacteria</taxon>
        <taxon>Pseudomonadati</taxon>
        <taxon>Pseudomonadota</taxon>
        <taxon>Alphaproteobacteria</taxon>
        <taxon>Hyphomicrobiales</taxon>
        <taxon>Rhizobiaceae</taxon>
        <taxon>Rhizobium/Agrobacterium group</taxon>
        <taxon>Agrobacterium</taxon>
        <taxon>Agrobacterium tumefaciens complex</taxon>
    </lineage>
</organism>
<gene>
    <name evidence="2" type="ORF">AGR13a_Lc90025</name>
</gene>
<keyword evidence="3" id="KW-1185">Reference proteome</keyword>
<comment type="caution">
    <text evidence="2">The sequence shown here is derived from an EMBL/GenBank/DDBJ whole genome shotgun (WGS) entry which is preliminary data.</text>
</comment>
<feature type="transmembrane region" description="Helical" evidence="1">
    <location>
        <begin position="35"/>
        <end position="52"/>
    </location>
</feature>
<protein>
    <submittedName>
        <fullName evidence="2">Uncharacterized protein</fullName>
    </submittedName>
</protein>
<feature type="transmembrane region" description="Helical" evidence="1">
    <location>
        <begin position="7"/>
        <end position="29"/>
    </location>
</feature>
<feature type="transmembrane region" description="Helical" evidence="1">
    <location>
        <begin position="64"/>
        <end position="87"/>
    </location>
</feature>
<evidence type="ECO:0000313" key="2">
    <source>
        <dbReference type="EMBL" id="CUX63071.1"/>
    </source>
</evidence>
<reference evidence="2 3" key="1">
    <citation type="submission" date="2016-01" db="EMBL/GenBank/DDBJ databases">
        <authorList>
            <person name="Regsiter A."/>
            <person name="william w."/>
        </authorList>
    </citation>
    <scope>NUCLEOTIDE SEQUENCE [LARGE SCALE GENOMIC DNA]</scope>
    <source>
        <strain evidence="2 3">CFBP 6927</strain>
    </source>
</reference>
<keyword evidence="1" id="KW-0812">Transmembrane</keyword>
<name>A0ABM9VMS0_9HYPH</name>
<keyword evidence="1" id="KW-0472">Membrane</keyword>
<evidence type="ECO:0000313" key="3">
    <source>
        <dbReference type="Proteomes" id="UP000191812"/>
    </source>
</evidence>
<accession>A0ABM9VMS0</accession>
<dbReference type="Proteomes" id="UP000191812">
    <property type="component" value="Unassembled WGS sequence"/>
</dbReference>